<keyword evidence="2" id="KW-0946">Virion</keyword>
<dbReference type="Pfam" id="PF12652">
    <property type="entry name" value="CotJB"/>
    <property type="match status" value="1"/>
</dbReference>
<dbReference type="EMBL" id="JACOOZ010000001">
    <property type="protein sequence ID" value="MBC5666700.1"/>
    <property type="molecule type" value="Genomic_DNA"/>
</dbReference>
<proteinExistence type="predicted"/>
<protein>
    <submittedName>
        <fullName evidence="2">Spore coat protein CotJB</fullName>
    </submittedName>
</protein>
<keyword evidence="2" id="KW-0167">Capsid protein</keyword>
<evidence type="ECO:0000313" key="2">
    <source>
        <dbReference type="EMBL" id="MBC5666700.1"/>
    </source>
</evidence>
<dbReference type="RefSeq" id="WP_021952207.1">
    <property type="nucleotide sequence ID" value="NZ_JACOOZ010000001.1"/>
</dbReference>
<name>A0ABR7F1K7_9FIRM</name>
<keyword evidence="3" id="KW-1185">Reference proteome</keyword>
<reference evidence="2 3" key="1">
    <citation type="submission" date="2020-08" db="EMBL/GenBank/DDBJ databases">
        <title>Genome public.</title>
        <authorList>
            <person name="Liu C."/>
            <person name="Sun Q."/>
        </authorList>
    </citation>
    <scope>NUCLEOTIDE SEQUENCE [LARGE SCALE GENOMIC DNA]</scope>
    <source>
        <strain evidence="2 3">BX4</strain>
    </source>
</reference>
<dbReference type="Proteomes" id="UP000597877">
    <property type="component" value="Unassembled WGS sequence"/>
</dbReference>
<feature type="domain" description="Protein CotJB" evidence="1">
    <location>
        <begin position="8"/>
        <end position="82"/>
    </location>
</feature>
<organism evidence="2 3">
    <name type="scientific">Eubacterium segne</name>
    <dbReference type="NCBI Taxonomy" id="2763045"/>
    <lineage>
        <taxon>Bacteria</taxon>
        <taxon>Bacillati</taxon>
        <taxon>Bacillota</taxon>
        <taxon>Clostridia</taxon>
        <taxon>Eubacteriales</taxon>
        <taxon>Eubacteriaceae</taxon>
        <taxon>Eubacterium</taxon>
    </lineage>
</organism>
<dbReference type="InterPro" id="IPR024207">
    <property type="entry name" value="CotJB_dom"/>
</dbReference>
<evidence type="ECO:0000259" key="1">
    <source>
        <dbReference type="Pfam" id="PF12652"/>
    </source>
</evidence>
<sequence>MKNMCKEDLMKIITQASFAMDDTRLFLDTHPNCTEAITFHQKMEKVRQEAWDEYTKRFGPLRFYETDNCDYWEWNKGPMPWEGGNC</sequence>
<comment type="caution">
    <text evidence="2">The sequence shown here is derived from an EMBL/GenBank/DDBJ whole genome shotgun (WGS) entry which is preliminary data.</text>
</comment>
<gene>
    <name evidence="2" type="ORF">H8S00_01645</name>
</gene>
<accession>A0ABR7F1K7</accession>
<evidence type="ECO:0000313" key="3">
    <source>
        <dbReference type="Proteomes" id="UP000597877"/>
    </source>
</evidence>